<organism evidence="3 4">
    <name type="scientific">Melittangium boletus DSM 14713</name>
    <dbReference type="NCBI Taxonomy" id="1294270"/>
    <lineage>
        <taxon>Bacteria</taxon>
        <taxon>Pseudomonadati</taxon>
        <taxon>Myxococcota</taxon>
        <taxon>Myxococcia</taxon>
        <taxon>Myxococcales</taxon>
        <taxon>Cystobacterineae</taxon>
        <taxon>Archangiaceae</taxon>
        <taxon>Melittangium</taxon>
    </lineage>
</organism>
<feature type="domain" description="LysR substrate-binding" evidence="2">
    <location>
        <begin position="3"/>
        <end position="189"/>
    </location>
</feature>
<reference evidence="3 4" key="1">
    <citation type="submission" date="2017-06" db="EMBL/GenBank/DDBJ databases">
        <authorList>
            <person name="Kim H.J."/>
            <person name="Triplett B.A."/>
        </authorList>
    </citation>
    <scope>NUCLEOTIDE SEQUENCE [LARGE SCALE GENOMIC DNA]</scope>
    <source>
        <strain evidence="3 4">DSM 14713</strain>
    </source>
</reference>
<dbReference type="AlphaFoldDB" id="A0A250IDF2"/>
<dbReference type="EMBL" id="CP022163">
    <property type="protein sequence ID" value="ATB29248.1"/>
    <property type="molecule type" value="Genomic_DNA"/>
</dbReference>
<evidence type="ECO:0000256" key="1">
    <source>
        <dbReference type="ARBA" id="ARBA00009437"/>
    </source>
</evidence>
<dbReference type="Gene3D" id="3.40.190.10">
    <property type="entry name" value="Periplasmic binding protein-like II"/>
    <property type="match status" value="2"/>
</dbReference>
<dbReference type="CDD" id="cd08422">
    <property type="entry name" value="PBP2_CrgA_like"/>
    <property type="match status" value="1"/>
</dbReference>
<evidence type="ECO:0000259" key="2">
    <source>
        <dbReference type="Pfam" id="PF03466"/>
    </source>
</evidence>
<comment type="similarity">
    <text evidence="1">Belongs to the LysR transcriptional regulatory family.</text>
</comment>
<evidence type="ECO:0000313" key="3">
    <source>
        <dbReference type="EMBL" id="ATB29248.1"/>
    </source>
</evidence>
<dbReference type="InterPro" id="IPR058163">
    <property type="entry name" value="LysR-type_TF_proteobact-type"/>
</dbReference>
<dbReference type="GO" id="GO:0006351">
    <property type="term" value="P:DNA-templated transcription"/>
    <property type="evidence" value="ECO:0007669"/>
    <property type="project" value="TreeGrafter"/>
</dbReference>
<protein>
    <recommendedName>
        <fullName evidence="2">LysR substrate-binding domain-containing protein</fullName>
    </recommendedName>
</protein>
<accession>A0A250IDF2</accession>
<dbReference type="GO" id="GO:0043565">
    <property type="term" value="F:sequence-specific DNA binding"/>
    <property type="evidence" value="ECO:0007669"/>
    <property type="project" value="TreeGrafter"/>
</dbReference>
<dbReference type="PANTHER" id="PTHR30537:SF5">
    <property type="entry name" value="HTH-TYPE TRANSCRIPTIONAL ACTIVATOR TTDR-RELATED"/>
    <property type="match status" value="1"/>
</dbReference>
<dbReference type="GO" id="GO:0003700">
    <property type="term" value="F:DNA-binding transcription factor activity"/>
    <property type="evidence" value="ECO:0007669"/>
    <property type="project" value="TreeGrafter"/>
</dbReference>
<dbReference type="KEGG" id="mbd:MEBOL_002697"/>
<keyword evidence="4" id="KW-1185">Reference proteome</keyword>
<name>A0A250IDF2_9BACT</name>
<dbReference type="SUPFAM" id="SSF53850">
    <property type="entry name" value="Periplasmic binding protein-like II"/>
    <property type="match status" value="1"/>
</dbReference>
<dbReference type="Proteomes" id="UP000217289">
    <property type="component" value="Chromosome"/>
</dbReference>
<sequence>MSVIAPLLAGFLETYPRISLEMMLTDKILDLVNDNIDVAIRIGPMLDSTLSAKKVGRDVFQLVASPLYIKRSPSLQEPGDLKKHDCLVFVPKPAMRSWRLKSGASRTTFEPESKFLSNNVSAVKALVVEGAGVALLPVSNCWEEIKAKRIKVVMPEWSMEDTPIHFVFQKHGFTPPKVLVFISYMEQKMRPLFI</sequence>
<dbReference type="InterPro" id="IPR005119">
    <property type="entry name" value="LysR_subst-bd"/>
</dbReference>
<evidence type="ECO:0000313" key="4">
    <source>
        <dbReference type="Proteomes" id="UP000217289"/>
    </source>
</evidence>
<gene>
    <name evidence="3" type="ORF">MEBOL_002697</name>
</gene>
<dbReference type="Pfam" id="PF03466">
    <property type="entry name" value="LysR_substrate"/>
    <property type="match status" value="1"/>
</dbReference>
<proteinExistence type="inferred from homology"/>
<dbReference type="PANTHER" id="PTHR30537">
    <property type="entry name" value="HTH-TYPE TRANSCRIPTIONAL REGULATOR"/>
    <property type="match status" value="1"/>
</dbReference>